<dbReference type="EMBL" id="JAQIZT010000001">
    <property type="protein sequence ID" value="KAJ7010463.1"/>
    <property type="molecule type" value="Genomic_DNA"/>
</dbReference>
<proteinExistence type="predicted"/>
<dbReference type="AlphaFoldDB" id="A0AAD6WF16"/>
<keyword evidence="2" id="KW-1185">Reference proteome</keyword>
<dbReference type="Proteomes" id="UP001164929">
    <property type="component" value="Chromosome 1"/>
</dbReference>
<organism evidence="1 2">
    <name type="scientific">Populus alba x Populus x berolinensis</name>
    <dbReference type="NCBI Taxonomy" id="444605"/>
    <lineage>
        <taxon>Eukaryota</taxon>
        <taxon>Viridiplantae</taxon>
        <taxon>Streptophyta</taxon>
        <taxon>Embryophyta</taxon>
        <taxon>Tracheophyta</taxon>
        <taxon>Spermatophyta</taxon>
        <taxon>Magnoliopsida</taxon>
        <taxon>eudicotyledons</taxon>
        <taxon>Gunneridae</taxon>
        <taxon>Pentapetalae</taxon>
        <taxon>rosids</taxon>
        <taxon>fabids</taxon>
        <taxon>Malpighiales</taxon>
        <taxon>Salicaceae</taxon>
        <taxon>Saliceae</taxon>
        <taxon>Populus</taxon>
    </lineage>
</organism>
<accession>A0AAD6WF16</accession>
<protein>
    <submittedName>
        <fullName evidence="1">Uncharacterized protein</fullName>
    </submittedName>
</protein>
<sequence>MGKSMVVVSDFASYCHVNRLSCKDYYKKSDAMLSNSQSYGNRKPTTGYPYKRRLVRGLFVYQTVLDHVSSKGHSQG</sequence>
<name>A0AAD6WF16_9ROSI</name>
<gene>
    <name evidence="1" type="ORF">NC653_001034</name>
</gene>
<reference evidence="1 2" key="1">
    <citation type="journal article" date="2023" name="Mol. Ecol. Resour.">
        <title>Chromosome-level genome assembly of a triploid poplar Populus alba 'Berolinensis'.</title>
        <authorList>
            <person name="Chen S."/>
            <person name="Yu Y."/>
            <person name="Wang X."/>
            <person name="Wang S."/>
            <person name="Zhang T."/>
            <person name="Zhou Y."/>
            <person name="He R."/>
            <person name="Meng N."/>
            <person name="Wang Y."/>
            <person name="Liu W."/>
            <person name="Liu Z."/>
            <person name="Liu J."/>
            <person name="Guo Q."/>
            <person name="Huang H."/>
            <person name="Sederoff R.R."/>
            <person name="Wang G."/>
            <person name="Qu G."/>
            <person name="Chen S."/>
        </authorList>
    </citation>
    <scope>NUCLEOTIDE SEQUENCE [LARGE SCALE GENOMIC DNA]</scope>
    <source>
        <strain evidence="1">SC-2020</strain>
    </source>
</reference>
<evidence type="ECO:0000313" key="2">
    <source>
        <dbReference type="Proteomes" id="UP001164929"/>
    </source>
</evidence>
<comment type="caution">
    <text evidence="1">The sequence shown here is derived from an EMBL/GenBank/DDBJ whole genome shotgun (WGS) entry which is preliminary data.</text>
</comment>
<evidence type="ECO:0000313" key="1">
    <source>
        <dbReference type="EMBL" id="KAJ7010463.1"/>
    </source>
</evidence>